<comment type="function">
    <text evidence="11">ATP-dependent RNA helicase required for 60S ribosomal subunit synthesis. Involved in efficient pre-rRNA processing, predominantly at site A3, which is necessary for the normal formation of 25S and 5.8S rRNAs.</text>
</comment>
<dbReference type="GO" id="GO:0005524">
    <property type="term" value="F:ATP binding"/>
    <property type="evidence" value="ECO:0007669"/>
    <property type="project" value="UniProtKB-KW"/>
</dbReference>
<dbReference type="InterPro" id="IPR001650">
    <property type="entry name" value="Helicase_C-like"/>
</dbReference>
<evidence type="ECO:0000256" key="9">
    <source>
        <dbReference type="ARBA" id="ARBA00022840"/>
    </source>
</evidence>
<evidence type="ECO:0000256" key="7">
    <source>
        <dbReference type="ARBA" id="ARBA00022801"/>
    </source>
</evidence>
<dbReference type="SMART" id="SM00487">
    <property type="entry name" value="DEXDc"/>
    <property type="match status" value="1"/>
</dbReference>
<accession>A0A0S1VVM2</accession>
<evidence type="ECO:0000313" key="16">
    <source>
        <dbReference type="EMBL" id="ALM54983.1"/>
    </source>
</evidence>
<dbReference type="EMBL" id="KP718765">
    <property type="protein sequence ID" value="ALM54983.1"/>
    <property type="molecule type" value="mRNA"/>
</dbReference>
<evidence type="ECO:0000256" key="8">
    <source>
        <dbReference type="ARBA" id="ARBA00022806"/>
    </source>
</evidence>
<evidence type="ECO:0000256" key="13">
    <source>
        <dbReference type="SAM" id="MobiDB-lite"/>
    </source>
</evidence>
<feature type="non-terminal residue" evidence="16">
    <location>
        <position position="1"/>
    </location>
</feature>
<evidence type="ECO:0000256" key="5">
    <source>
        <dbReference type="ARBA" id="ARBA00022552"/>
    </source>
</evidence>
<protein>
    <recommendedName>
        <fullName evidence="3">RNA helicase</fullName>
        <ecNumber evidence="3">3.6.4.13</ecNumber>
    </recommendedName>
</protein>
<evidence type="ECO:0000256" key="12">
    <source>
        <dbReference type="RuleBase" id="RU000492"/>
    </source>
</evidence>
<dbReference type="CDD" id="cd00268">
    <property type="entry name" value="DEADc"/>
    <property type="match status" value="1"/>
</dbReference>
<keyword evidence="9 12" id="KW-0067">ATP-binding</keyword>
<evidence type="ECO:0000259" key="14">
    <source>
        <dbReference type="PROSITE" id="PS51192"/>
    </source>
</evidence>
<feature type="domain" description="Helicase ATP-binding" evidence="14">
    <location>
        <begin position="189"/>
        <end position="366"/>
    </location>
</feature>
<evidence type="ECO:0000256" key="6">
    <source>
        <dbReference type="ARBA" id="ARBA00022741"/>
    </source>
</evidence>
<keyword evidence="7 12" id="KW-0378">Hydrolase</keyword>
<dbReference type="Gene3D" id="3.40.50.300">
    <property type="entry name" value="P-loop containing nucleotide triphosphate hydrolases"/>
    <property type="match status" value="2"/>
</dbReference>
<sequence>MASSDELSAKIAKFEKKIKKASKAQQEGDEDAAATVTKLKKKLAKLQGESGGGEEEEEEKEEKVETDEKSKKKKKKAVEEAEEEVPKKKVKKSSGGTVVPSGPAPNASVGDPALAKSLKPLIKALYTEHPDVTRMTNAEVEKIYQEKCITVEGSGIRPLLKFEYTGCPPDLLHSTRTFQTPSPIQCQVWPIIMSGYDLIGIASTGSGKTLGFGLPALAHIHAQRNAGVYKGKGPFALCMAPTRELAIQIADVLVDAGSKCKVRCLCVYGGVPKPPQVATLKNGVEFLVGTPGRLEDLMEEGSCKLNETSYLVLDEADRMLDLGFEPHIRTICSRIRSDRQTVMFSATWPSSVQQLASNFMSAPIKVNVGSQDLAASHTISQTVEVVELHARNERLCVLLDKYHKSRENRIIIFVLYKKEAPQVERLLQARGFKCASIHGDISQPMRQQAVEQFKSGKIPLLIATDVAARGLDIPDVEVVINYSFPLTTEDYVHRIGRTGRAGKTGIAHTFFCASMDKPRAGELINVLREADQPVPEALMKFGTTVKKKESSLYGAHFKDVDMNAKATKMTFDSDGDE</sequence>
<dbReference type="FunFam" id="3.40.50.300:FF:000008">
    <property type="entry name" value="ATP-dependent RNA helicase RhlB"/>
    <property type="match status" value="1"/>
</dbReference>
<dbReference type="GO" id="GO:0016787">
    <property type="term" value="F:hydrolase activity"/>
    <property type="evidence" value="ECO:0007669"/>
    <property type="project" value="UniProtKB-KW"/>
</dbReference>
<keyword evidence="5" id="KW-0698">rRNA processing</keyword>
<dbReference type="InterPro" id="IPR011545">
    <property type="entry name" value="DEAD/DEAH_box_helicase_dom"/>
</dbReference>
<dbReference type="PROSITE" id="PS00039">
    <property type="entry name" value="DEAD_ATP_HELICASE"/>
    <property type="match status" value="1"/>
</dbReference>
<feature type="region of interest" description="Disordered" evidence="13">
    <location>
        <begin position="43"/>
        <end position="111"/>
    </location>
</feature>
<evidence type="ECO:0000256" key="10">
    <source>
        <dbReference type="ARBA" id="ARBA00023242"/>
    </source>
</evidence>
<dbReference type="PROSITE" id="PS51192">
    <property type="entry name" value="HELICASE_ATP_BIND_1"/>
    <property type="match status" value="1"/>
</dbReference>
<dbReference type="SUPFAM" id="SSF52540">
    <property type="entry name" value="P-loop containing nucleoside triphosphate hydrolases"/>
    <property type="match status" value="1"/>
</dbReference>
<evidence type="ECO:0000256" key="3">
    <source>
        <dbReference type="ARBA" id="ARBA00012552"/>
    </source>
</evidence>
<dbReference type="GO" id="GO:0003724">
    <property type="term" value="F:RNA helicase activity"/>
    <property type="evidence" value="ECO:0007669"/>
    <property type="project" value="UniProtKB-EC"/>
</dbReference>
<comment type="subcellular location">
    <subcellularLocation>
        <location evidence="1">Nucleus</location>
        <location evidence="1">Nucleolus</location>
    </subcellularLocation>
</comment>
<keyword evidence="4" id="KW-0690">Ribosome biogenesis</keyword>
<dbReference type="InterPro" id="IPR044742">
    <property type="entry name" value="DEAD/DEAH_RhlB"/>
</dbReference>
<dbReference type="EC" id="3.6.4.13" evidence="3"/>
<evidence type="ECO:0000256" key="2">
    <source>
        <dbReference type="ARBA" id="ARBA00009334"/>
    </source>
</evidence>
<feature type="domain" description="Helicase C-terminal" evidence="15">
    <location>
        <begin position="397"/>
        <end position="542"/>
    </location>
</feature>
<keyword evidence="6 12" id="KW-0547">Nucleotide-binding</keyword>
<evidence type="ECO:0000256" key="1">
    <source>
        <dbReference type="ARBA" id="ARBA00004604"/>
    </source>
</evidence>
<reference evidence="16" key="1">
    <citation type="journal article" date="2015" name="Extremophiles">
        <title>Transcriptome-wide analysis of DEAD-box RNA helicase gene family in an Antarctic psychrophilic alga Chlamydomonas sp. ICE-L.</title>
        <authorList>
            <person name="Liu C."/>
            <person name="Huang X."/>
        </authorList>
    </citation>
    <scope>NUCLEOTIDE SEQUENCE</scope>
</reference>
<evidence type="ECO:0000256" key="11">
    <source>
        <dbReference type="ARBA" id="ARBA00037449"/>
    </source>
</evidence>
<proteinExistence type="evidence at transcript level"/>
<evidence type="ECO:0000256" key="4">
    <source>
        <dbReference type="ARBA" id="ARBA00022517"/>
    </source>
</evidence>
<dbReference type="InterPro" id="IPR000629">
    <property type="entry name" value="RNA-helicase_DEAD-box_CS"/>
</dbReference>
<dbReference type="InterPro" id="IPR014001">
    <property type="entry name" value="Helicase_ATP-bd"/>
</dbReference>
<dbReference type="InterPro" id="IPR027417">
    <property type="entry name" value="P-loop_NTPase"/>
</dbReference>
<dbReference type="GO" id="GO:0003676">
    <property type="term" value="F:nucleic acid binding"/>
    <property type="evidence" value="ECO:0007669"/>
    <property type="project" value="InterPro"/>
</dbReference>
<feature type="non-terminal residue" evidence="16">
    <location>
        <position position="577"/>
    </location>
</feature>
<name>A0A0S1VVM2_9CHLO</name>
<dbReference type="CDD" id="cd18787">
    <property type="entry name" value="SF2_C_DEAD"/>
    <property type="match status" value="1"/>
</dbReference>
<keyword evidence="8 12" id="KW-0347">Helicase</keyword>
<dbReference type="PANTHER" id="PTHR47958">
    <property type="entry name" value="ATP-DEPENDENT RNA HELICASE DBP3"/>
    <property type="match status" value="1"/>
</dbReference>
<comment type="similarity">
    <text evidence="2">Belongs to the DEAD box helicase family. DDX5/DBP2 subfamily.</text>
</comment>
<keyword evidence="10" id="KW-0539">Nucleus</keyword>
<evidence type="ECO:0000259" key="15">
    <source>
        <dbReference type="PROSITE" id="PS51194"/>
    </source>
</evidence>
<dbReference type="SMART" id="SM00490">
    <property type="entry name" value="HELICc"/>
    <property type="match status" value="1"/>
</dbReference>
<dbReference type="PROSITE" id="PS51194">
    <property type="entry name" value="HELICASE_CTER"/>
    <property type="match status" value="1"/>
</dbReference>
<organism evidence="16">
    <name type="scientific">Chlamydomonas sp. ICE-L</name>
    <dbReference type="NCBI Taxonomy" id="309537"/>
    <lineage>
        <taxon>Eukaryota</taxon>
        <taxon>Viridiplantae</taxon>
        <taxon>Chlorophyta</taxon>
        <taxon>core chlorophytes</taxon>
        <taxon>Chlorophyceae</taxon>
        <taxon>CS clade</taxon>
        <taxon>Chlamydomonadales</taxon>
        <taxon>Chlamydomonadaceae</taxon>
        <taxon>Chlamydomonas</taxon>
    </lineage>
</organism>
<dbReference type="AlphaFoldDB" id="A0A0S1VVM2"/>
<dbReference type="Pfam" id="PF00271">
    <property type="entry name" value="Helicase_C"/>
    <property type="match status" value="1"/>
</dbReference>
<dbReference type="Pfam" id="PF00270">
    <property type="entry name" value="DEAD"/>
    <property type="match status" value="1"/>
</dbReference>
<feature type="compositionally biased region" description="Basic and acidic residues" evidence="13">
    <location>
        <begin position="61"/>
        <end position="70"/>
    </location>
</feature>